<evidence type="ECO:0000313" key="2">
    <source>
        <dbReference type="EMBL" id="MPC11428.1"/>
    </source>
</evidence>
<name>A0A5B7CQM7_PORTR</name>
<dbReference type="EMBL" id="VSRR010000162">
    <property type="protein sequence ID" value="MPC11428.1"/>
    <property type="molecule type" value="Genomic_DNA"/>
</dbReference>
<organism evidence="2 3">
    <name type="scientific">Portunus trituberculatus</name>
    <name type="common">Swimming crab</name>
    <name type="synonym">Neptunus trituberculatus</name>
    <dbReference type="NCBI Taxonomy" id="210409"/>
    <lineage>
        <taxon>Eukaryota</taxon>
        <taxon>Metazoa</taxon>
        <taxon>Ecdysozoa</taxon>
        <taxon>Arthropoda</taxon>
        <taxon>Crustacea</taxon>
        <taxon>Multicrustacea</taxon>
        <taxon>Malacostraca</taxon>
        <taxon>Eumalacostraca</taxon>
        <taxon>Eucarida</taxon>
        <taxon>Decapoda</taxon>
        <taxon>Pleocyemata</taxon>
        <taxon>Brachyura</taxon>
        <taxon>Eubrachyura</taxon>
        <taxon>Portunoidea</taxon>
        <taxon>Portunidae</taxon>
        <taxon>Portuninae</taxon>
        <taxon>Portunus</taxon>
    </lineage>
</organism>
<gene>
    <name evidence="2" type="ORF">E2C01_004093</name>
</gene>
<keyword evidence="3" id="KW-1185">Reference proteome</keyword>
<feature type="region of interest" description="Disordered" evidence="1">
    <location>
        <begin position="1"/>
        <end position="28"/>
    </location>
</feature>
<dbReference type="Proteomes" id="UP000324222">
    <property type="component" value="Unassembled WGS sequence"/>
</dbReference>
<comment type="caution">
    <text evidence="2">The sequence shown here is derived from an EMBL/GenBank/DDBJ whole genome shotgun (WGS) entry which is preliminary data.</text>
</comment>
<proteinExistence type="predicted"/>
<evidence type="ECO:0000256" key="1">
    <source>
        <dbReference type="SAM" id="MobiDB-lite"/>
    </source>
</evidence>
<protein>
    <submittedName>
        <fullName evidence="2">Uncharacterized protein</fullName>
    </submittedName>
</protein>
<feature type="compositionally biased region" description="Basic and acidic residues" evidence="1">
    <location>
        <begin position="66"/>
        <end position="78"/>
    </location>
</feature>
<sequence length="87" mass="9682">MNRWATPLPSRPRCTTTTTTTTTTTRGREAPRIYVRYKLLVGKARHHSAYLKEDSWLHSSAGAGRGEARRGEAKEERSAPAVASSRL</sequence>
<evidence type="ECO:0000313" key="3">
    <source>
        <dbReference type="Proteomes" id="UP000324222"/>
    </source>
</evidence>
<feature type="region of interest" description="Disordered" evidence="1">
    <location>
        <begin position="51"/>
        <end position="87"/>
    </location>
</feature>
<accession>A0A5B7CQM7</accession>
<dbReference type="AlphaFoldDB" id="A0A5B7CQM7"/>
<reference evidence="2 3" key="1">
    <citation type="submission" date="2019-05" db="EMBL/GenBank/DDBJ databases">
        <title>Another draft genome of Portunus trituberculatus and its Hox gene families provides insights of decapod evolution.</title>
        <authorList>
            <person name="Jeong J.-H."/>
            <person name="Song I."/>
            <person name="Kim S."/>
            <person name="Choi T."/>
            <person name="Kim D."/>
            <person name="Ryu S."/>
            <person name="Kim W."/>
        </authorList>
    </citation>
    <scope>NUCLEOTIDE SEQUENCE [LARGE SCALE GENOMIC DNA]</scope>
    <source>
        <tissue evidence="2">Muscle</tissue>
    </source>
</reference>
<feature type="compositionally biased region" description="Low complexity" evidence="1">
    <location>
        <begin position="15"/>
        <end position="25"/>
    </location>
</feature>